<accession>A0A2K9VCK4</accession>
<dbReference type="EMBL" id="MG765277">
    <property type="protein sequence ID" value="AUV59925.1"/>
    <property type="molecule type" value="Genomic_DNA"/>
</dbReference>
<reference evidence="1 2" key="1">
    <citation type="submission" date="2018-01" db="EMBL/GenBank/DDBJ databases">
        <title>Lactobacillus phages that infect wine-derived L. plantarum strains.</title>
        <authorList>
            <person name="Kyrkou I."/>
            <person name="Hestbjerg Hansen L."/>
        </authorList>
    </citation>
    <scope>NUCLEOTIDE SEQUENCE [LARGE SCALE GENOMIC DNA]</scope>
</reference>
<evidence type="ECO:0000313" key="2">
    <source>
        <dbReference type="Proteomes" id="UP000241463"/>
    </source>
</evidence>
<keyword evidence="2" id="KW-1185">Reference proteome</keyword>
<dbReference type="Proteomes" id="UP000241463">
    <property type="component" value="Segment"/>
</dbReference>
<proteinExistence type="predicted"/>
<dbReference type="KEGG" id="vg:54988654"/>
<protein>
    <submittedName>
        <fullName evidence="1">Uncharacterized protein</fullName>
    </submittedName>
</protein>
<dbReference type="RefSeq" id="YP_009798209.1">
    <property type="nucleotide sequence ID" value="NC_047924.1"/>
</dbReference>
<sequence>MNLLKLATDKQLKLIIDMELWLKTYNSQSELLDHQSDISIGDASNWIKSNMDAYKELRGSYSYSDLIKKLN</sequence>
<evidence type="ECO:0000313" key="1">
    <source>
        <dbReference type="EMBL" id="AUV59925.1"/>
    </source>
</evidence>
<organism evidence="1 2">
    <name type="scientific">Lactobacillus phage Bacchae</name>
    <dbReference type="NCBI Taxonomy" id="2079429"/>
    <lineage>
        <taxon>Viruses</taxon>
        <taxon>Duplodnaviria</taxon>
        <taxon>Heunggongvirae</taxon>
        <taxon>Uroviricota</taxon>
        <taxon>Caudoviricetes</taxon>
        <taxon>Herelleviridae</taxon>
        <taxon>Harbinvirus</taxon>
        <taxon>Harbinvirus bacchae</taxon>
    </lineage>
</organism>
<dbReference type="GeneID" id="54988654"/>
<name>A0A2K9VCK4_9CAUD</name>